<gene>
    <name evidence="2" type="ORF">LY79DRAFT_551948</name>
</gene>
<evidence type="ECO:0000313" key="3">
    <source>
        <dbReference type="Proteomes" id="UP001230504"/>
    </source>
</evidence>
<feature type="region of interest" description="Disordered" evidence="1">
    <location>
        <begin position="28"/>
        <end position="49"/>
    </location>
</feature>
<name>A0AAD8V415_9PEZI</name>
<dbReference type="RefSeq" id="XP_060414769.1">
    <property type="nucleotide sequence ID" value="XM_060557686.1"/>
</dbReference>
<keyword evidence="3" id="KW-1185">Reference proteome</keyword>
<comment type="caution">
    <text evidence="2">The sequence shown here is derived from an EMBL/GenBank/DDBJ whole genome shotgun (WGS) entry which is preliminary data.</text>
</comment>
<dbReference type="AlphaFoldDB" id="A0AAD8V415"/>
<evidence type="ECO:0000256" key="1">
    <source>
        <dbReference type="SAM" id="MobiDB-lite"/>
    </source>
</evidence>
<proteinExistence type="predicted"/>
<organism evidence="2 3">
    <name type="scientific">Colletotrichum navitas</name>
    <dbReference type="NCBI Taxonomy" id="681940"/>
    <lineage>
        <taxon>Eukaryota</taxon>
        <taxon>Fungi</taxon>
        <taxon>Dikarya</taxon>
        <taxon>Ascomycota</taxon>
        <taxon>Pezizomycotina</taxon>
        <taxon>Sordariomycetes</taxon>
        <taxon>Hypocreomycetidae</taxon>
        <taxon>Glomerellales</taxon>
        <taxon>Glomerellaceae</taxon>
        <taxon>Colletotrichum</taxon>
        <taxon>Colletotrichum graminicola species complex</taxon>
    </lineage>
</organism>
<sequence>MQVGLHSRSISSPGARRDLLPQIKARLPSANQMGGGGPASPPPSDQAHGANPASSVAVFFAWGSFCLCFGCRLPSGWGHDFCCFVVPSARCSITPGGMHTPGHVRLRCTLGCRHGLARRPHTRRALFRITAPEIGYEGGGGDIVTGKPRLAALHRDGESGYHLSMVGDRIGLGEVSTTNTA</sequence>
<dbReference type="EMBL" id="JAHLJV010000025">
    <property type="protein sequence ID" value="KAK1593477.1"/>
    <property type="molecule type" value="Genomic_DNA"/>
</dbReference>
<evidence type="ECO:0000313" key="2">
    <source>
        <dbReference type="EMBL" id="KAK1593477.1"/>
    </source>
</evidence>
<dbReference type="Proteomes" id="UP001230504">
    <property type="component" value="Unassembled WGS sequence"/>
</dbReference>
<protein>
    <submittedName>
        <fullName evidence="2">Uncharacterized protein</fullName>
    </submittedName>
</protein>
<reference evidence="2" key="1">
    <citation type="submission" date="2021-06" db="EMBL/GenBank/DDBJ databases">
        <title>Comparative genomics, transcriptomics and evolutionary studies reveal genomic signatures of adaptation to plant cell wall in hemibiotrophic fungi.</title>
        <authorList>
            <consortium name="DOE Joint Genome Institute"/>
            <person name="Baroncelli R."/>
            <person name="Diaz J.F."/>
            <person name="Benocci T."/>
            <person name="Peng M."/>
            <person name="Battaglia E."/>
            <person name="Haridas S."/>
            <person name="Andreopoulos W."/>
            <person name="Labutti K."/>
            <person name="Pangilinan J."/>
            <person name="Floch G.L."/>
            <person name="Makela M.R."/>
            <person name="Henrissat B."/>
            <person name="Grigoriev I.V."/>
            <person name="Crouch J.A."/>
            <person name="De Vries R.P."/>
            <person name="Sukno S.A."/>
            <person name="Thon M.R."/>
        </authorList>
    </citation>
    <scope>NUCLEOTIDE SEQUENCE</scope>
    <source>
        <strain evidence="2">CBS 125086</strain>
    </source>
</reference>
<dbReference type="GeneID" id="85441926"/>
<accession>A0AAD8V415</accession>